<dbReference type="Pfam" id="PF00022">
    <property type="entry name" value="Actin"/>
    <property type="match status" value="2"/>
</dbReference>
<dbReference type="CDD" id="cd10206">
    <property type="entry name" value="ASKHA_NBD_Arp8-like"/>
    <property type="match status" value="1"/>
</dbReference>
<dbReference type="Gene3D" id="3.30.420.40">
    <property type="match status" value="3"/>
</dbReference>
<feature type="compositionally biased region" description="Polar residues" evidence="2">
    <location>
        <begin position="298"/>
        <end position="318"/>
    </location>
</feature>
<name>A0A2U1J6M3_SMIAN</name>
<evidence type="ECO:0000256" key="1">
    <source>
        <dbReference type="RuleBase" id="RU000487"/>
    </source>
</evidence>
<evidence type="ECO:0000256" key="2">
    <source>
        <dbReference type="SAM" id="MobiDB-lite"/>
    </source>
</evidence>
<feature type="region of interest" description="Disordered" evidence="2">
    <location>
        <begin position="265"/>
        <end position="327"/>
    </location>
</feature>
<keyword evidence="4" id="KW-1185">Reference proteome</keyword>
<feature type="compositionally biased region" description="Polar residues" evidence="2">
    <location>
        <begin position="27"/>
        <end position="51"/>
    </location>
</feature>
<organism evidence="3 4">
    <name type="scientific">Smittium angustum</name>
    <dbReference type="NCBI Taxonomy" id="133377"/>
    <lineage>
        <taxon>Eukaryota</taxon>
        <taxon>Fungi</taxon>
        <taxon>Fungi incertae sedis</taxon>
        <taxon>Zoopagomycota</taxon>
        <taxon>Kickxellomycotina</taxon>
        <taxon>Harpellomycetes</taxon>
        <taxon>Harpellales</taxon>
        <taxon>Legeriomycetaceae</taxon>
        <taxon>Smittium</taxon>
    </lineage>
</organism>
<dbReference type="InterPro" id="IPR004000">
    <property type="entry name" value="Actin"/>
</dbReference>
<dbReference type="EMBL" id="MBFU01000324">
    <property type="protein sequence ID" value="PWA00613.1"/>
    <property type="molecule type" value="Genomic_DNA"/>
</dbReference>
<evidence type="ECO:0000313" key="3">
    <source>
        <dbReference type="EMBL" id="PWA00613.1"/>
    </source>
</evidence>
<proteinExistence type="inferred from homology"/>
<sequence>MSFSSNDPSGHQSKIKNEYEKDHFSYNEPSYFNNPQMKQSPETQYSNTYSEANPKDHPNFNNTYPINDIISNKSKTDHYKRFEMAHKGKQDELDHFIRNRVFQQLDNKNSISENYNKQKSNQNDTLSSSKFQKPMKNEIQDYQNIPKQFVSTSSRNEKREFAQTFTTSTKQTNKNKKSKPRVQFKIKPANFAPVIPLNLRNVCSNYGKRETKETILTRYANKLDEIDTGENVIVIHPGSTLLRIGLASDPMPHEIPHVIARRINRKHQQDNSNSSSPQNIDSQDTQIVPEKSHKINLRNKSNFTKNSPNIKSVSPENNEITKDSDENNENEDIICGLIDMLAGDLRKRQRETKRKPVPNSLAQVLSYNKSVSPEIIHDHNDPYRVEWIDPSIEQDTKPKDVYFGEQAINLINNGDFIVRMPIKRGIFNTTDYSSIEEVIGDIQEIWSYAIQQVMGISLSELYTYYVVLAIPDLFSRNYIELLMHMLLVYMNFGAATIHQSSVLVTFGAGISNACVIDVGAQKTTVSCVEDGICLPDTRINIKYGGDDITRFLSDLLNRDLFPYRELDLNRMYDWNLMNQLKERHITFNLSDVNIRIYDFYVRAPKKHTGKYSFKVYDEMYLAPWCLFYPDLVNAYSVLPNWKNTFIISQSTNSILEEPNAYPGDIFTPTQFGKLPSSEILEETVASIEEKQGDEPINVTEGVLPIIPSSDLQAQKNGNNLKKLDKSATPNPPSTPSKGLELSTKSVEASAPETPNSLQTQVQNMVNQNAGSTTVGQSTTTMVSTRVYDQEAVEKLMPLDEAITHSIAHTGGIDRVKKFYTSIVIVGGGISFIPDINVLLQDRLFLLANDFYNNEKIDKIEIFPSPRDLDPRVMVWKGGAVYSRLDIMNEMWVTSNEYREVGIKLVKDRTLFQWQ</sequence>
<accession>A0A2U1J6M3</accession>
<comment type="caution">
    <text evidence="3">The sequence shown here is derived from an EMBL/GenBank/DDBJ whole genome shotgun (WGS) entry which is preliminary data.</text>
</comment>
<feature type="region of interest" description="Disordered" evidence="2">
    <location>
        <begin position="720"/>
        <end position="757"/>
    </location>
</feature>
<dbReference type="Gene3D" id="3.90.640.10">
    <property type="entry name" value="Actin, Chain A, domain 4"/>
    <property type="match status" value="1"/>
</dbReference>
<dbReference type="SMART" id="SM00268">
    <property type="entry name" value="ACTIN"/>
    <property type="match status" value="1"/>
</dbReference>
<dbReference type="PANTHER" id="PTHR11937">
    <property type="entry name" value="ACTIN"/>
    <property type="match status" value="1"/>
</dbReference>
<gene>
    <name evidence="3" type="ORF">BB558_003337</name>
</gene>
<feature type="compositionally biased region" description="Low complexity" evidence="2">
    <location>
        <begin position="270"/>
        <end position="284"/>
    </location>
</feature>
<dbReference type="InterPro" id="IPR043129">
    <property type="entry name" value="ATPase_NBD"/>
</dbReference>
<dbReference type="AlphaFoldDB" id="A0A2U1J6M3"/>
<reference evidence="3 4" key="1">
    <citation type="journal article" date="2018" name="MBio">
        <title>Comparative Genomics Reveals the Core Gene Toolbox for the Fungus-Insect Symbiosis.</title>
        <authorList>
            <person name="Wang Y."/>
            <person name="Stata M."/>
            <person name="Wang W."/>
            <person name="Stajich J.E."/>
            <person name="White M.M."/>
            <person name="Moncalvo J.M."/>
        </authorList>
    </citation>
    <scope>NUCLEOTIDE SEQUENCE [LARGE SCALE GENOMIC DNA]</scope>
    <source>
        <strain evidence="3 4">AUS-126-30</strain>
    </source>
</reference>
<feature type="region of interest" description="Disordered" evidence="2">
    <location>
        <begin position="1"/>
        <end position="61"/>
    </location>
</feature>
<evidence type="ECO:0000313" key="4">
    <source>
        <dbReference type="Proteomes" id="UP000245591"/>
    </source>
</evidence>
<feature type="compositionally biased region" description="Polar residues" evidence="2">
    <location>
        <begin position="1"/>
        <end position="12"/>
    </location>
</feature>
<dbReference type="SUPFAM" id="SSF53067">
    <property type="entry name" value="Actin-like ATPase domain"/>
    <property type="match status" value="2"/>
</dbReference>
<comment type="similarity">
    <text evidence="1">Belongs to the actin family.</text>
</comment>
<protein>
    <submittedName>
        <fullName evidence="3">Uncharacterized protein</fullName>
    </submittedName>
</protein>
<dbReference type="Proteomes" id="UP000245591">
    <property type="component" value="Unassembled WGS sequence"/>
</dbReference>
<feature type="compositionally biased region" description="Polar residues" evidence="2">
    <location>
        <begin position="742"/>
        <end position="757"/>
    </location>
</feature>
<feature type="compositionally biased region" description="Basic and acidic residues" evidence="2">
    <location>
        <begin position="15"/>
        <end position="25"/>
    </location>
</feature>